<feature type="transmembrane region" description="Helical" evidence="5">
    <location>
        <begin position="114"/>
        <end position="134"/>
    </location>
</feature>
<evidence type="ECO:0000259" key="6">
    <source>
        <dbReference type="Pfam" id="PF02656"/>
    </source>
</evidence>
<keyword evidence="8" id="KW-1185">Reference proteome</keyword>
<keyword evidence="3 5" id="KW-1133">Transmembrane helix</keyword>
<name>A0A1I3CMH0_9LACT</name>
<reference evidence="7 8" key="1">
    <citation type="submission" date="2016-10" db="EMBL/GenBank/DDBJ databases">
        <authorList>
            <person name="de Groot N.N."/>
        </authorList>
    </citation>
    <scope>NUCLEOTIDE SEQUENCE [LARGE SCALE GENOMIC DNA]</scope>
    <source>
        <strain evidence="7 8">DSM 27630</strain>
    </source>
</reference>
<evidence type="ECO:0000313" key="7">
    <source>
        <dbReference type="EMBL" id="SFH75770.1"/>
    </source>
</evidence>
<protein>
    <recommendedName>
        <fullName evidence="6">DUF202 domain-containing protein</fullName>
    </recommendedName>
</protein>
<dbReference type="GO" id="GO:0012505">
    <property type="term" value="C:endomembrane system"/>
    <property type="evidence" value="ECO:0007669"/>
    <property type="project" value="UniProtKB-SubCell"/>
</dbReference>
<dbReference type="Pfam" id="PF02656">
    <property type="entry name" value="DUF202"/>
    <property type="match status" value="1"/>
</dbReference>
<evidence type="ECO:0000256" key="3">
    <source>
        <dbReference type="ARBA" id="ARBA00022989"/>
    </source>
</evidence>
<dbReference type="EMBL" id="FOQE01000020">
    <property type="protein sequence ID" value="SFH75770.1"/>
    <property type="molecule type" value="Genomic_DNA"/>
</dbReference>
<dbReference type="Proteomes" id="UP000198668">
    <property type="component" value="Unassembled WGS sequence"/>
</dbReference>
<evidence type="ECO:0000256" key="4">
    <source>
        <dbReference type="ARBA" id="ARBA00023136"/>
    </source>
</evidence>
<organism evidence="7 8">
    <name type="scientific">Pisciglobus halotolerans</name>
    <dbReference type="NCBI Taxonomy" id="745365"/>
    <lineage>
        <taxon>Bacteria</taxon>
        <taxon>Bacillati</taxon>
        <taxon>Bacillota</taxon>
        <taxon>Bacilli</taxon>
        <taxon>Lactobacillales</taxon>
        <taxon>Carnobacteriaceae</taxon>
    </lineage>
</organism>
<dbReference type="OrthoDB" id="2166943at2"/>
<feature type="domain" description="DUF202" evidence="6">
    <location>
        <begin position="26"/>
        <end position="90"/>
    </location>
</feature>
<keyword evidence="2 5" id="KW-0812">Transmembrane</keyword>
<feature type="transmembrane region" description="Helical" evidence="5">
    <location>
        <begin position="64"/>
        <end position="85"/>
    </location>
</feature>
<proteinExistence type="predicted"/>
<dbReference type="RefSeq" id="WP_092092586.1">
    <property type="nucleotide sequence ID" value="NZ_FOQE01000020.1"/>
</dbReference>
<keyword evidence="4 5" id="KW-0472">Membrane</keyword>
<gene>
    <name evidence="7" type="ORF">SAMN04489868_12019</name>
</gene>
<dbReference type="InterPro" id="IPR003807">
    <property type="entry name" value="DUF202"/>
</dbReference>
<evidence type="ECO:0000256" key="5">
    <source>
        <dbReference type="SAM" id="Phobius"/>
    </source>
</evidence>
<comment type="subcellular location">
    <subcellularLocation>
        <location evidence="1">Endomembrane system</location>
        <topology evidence="1">Multi-pass membrane protein</topology>
    </subcellularLocation>
</comment>
<sequence length="135" mass="14746">MLEKEKVKGKSNTELAQDRTDLAKSRTLLAGERTYSAWIRTGFTIAGAGLTIGKALQDTGSGTIALIVGGALITIGMLTFVYAWIGYRAVYQHLLKNYGSIEENKSSFNLNMTAISFITISLLMVCILGFWIMLS</sequence>
<accession>A0A1I3CMH0</accession>
<evidence type="ECO:0000256" key="1">
    <source>
        <dbReference type="ARBA" id="ARBA00004127"/>
    </source>
</evidence>
<evidence type="ECO:0000256" key="2">
    <source>
        <dbReference type="ARBA" id="ARBA00022692"/>
    </source>
</evidence>
<dbReference type="AlphaFoldDB" id="A0A1I3CMH0"/>
<evidence type="ECO:0000313" key="8">
    <source>
        <dbReference type="Proteomes" id="UP000198668"/>
    </source>
</evidence>